<evidence type="ECO:0000313" key="1">
    <source>
        <dbReference type="EMBL" id="OGF27516.1"/>
    </source>
</evidence>
<dbReference type="STRING" id="1797994.A2227_01555"/>
<reference evidence="1 2" key="1">
    <citation type="journal article" date="2016" name="Nat. Commun.">
        <title>Thousands of microbial genomes shed light on interconnected biogeochemical processes in an aquifer system.</title>
        <authorList>
            <person name="Anantharaman K."/>
            <person name="Brown C.T."/>
            <person name="Hug L.A."/>
            <person name="Sharon I."/>
            <person name="Castelle C.J."/>
            <person name="Probst A.J."/>
            <person name="Thomas B.C."/>
            <person name="Singh A."/>
            <person name="Wilkins M.J."/>
            <person name="Karaoz U."/>
            <person name="Brodie E.L."/>
            <person name="Williams K.H."/>
            <person name="Hubbard S.S."/>
            <person name="Banfield J.F."/>
        </authorList>
    </citation>
    <scope>NUCLEOTIDE SEQUENCE [LARGE SCALE GENOMIC DNA]</scope>
</reference>
<accession>A0A1F5SLV7</accession>
<evidence type="ECO:0000313" key="2">
    <source>
        <dbReference type="Proteomes" id="UP000178367"/>
    </source>
</evidence>
<name>A0A1F5SLV7_9BACT</name>
<gene>
    <name evidence="1" type="ORF">A2227_01555</name>
</gene>
<dbReference type="EMBL" id="MFGB01000007">
    <property type="protein sequence ID" value="OGF27516.1"/>
    <property type="molecule type" value="Genomic_DNA"/>
</dbReference>
<dbReference type="Proteomes" id="UP000178367">
    <property type="component" value="Unassembled WGS sequence"/>
</dbReference>
<sequence>MDVLLHIINVSCKFNAVREYLLKFYCIKSKNNTNINKKIKQVKGKTVPGINFPTISPTA</sequence>
<dbReference type="AlphaFoldDB" id="A0A1F5SLV7"/>
<protein>
    <submittedName>
        <fullName evidence="1">Uncharacterized protein</fullName>
    </submittedName>
</protein>
<organism evidence="1 2">
    <name type="scientific">Candidatus Falkowbacteria bacterium RIFOXYA2_FULL_47_19</name>
    <dbReference type="NCBI Taxonomy" id="1797994"/>
    <lineage>
        <taxon>Bacteria</taxon>
        <taxon>Candidatus Falkowiibacteriota</taxon>
    </lineage>
</organism>
<proteinExistence type="predicted"/>
<comment type="caution">
    <text evidence="1">The sequence shown here is derived from an EMBL/GenBank/DDBJ whole genome shotgun (WGS) entry which is preliminary data.</text>
</comment>